<evidence type="ECO:0000313" key="3">
    <source>
        <dbReference type="Proteomes" id="UP000287224"/>
    </source>
</evidence>
<dbReference type="Proteomes" id="UP000287224">
    <property type="component" value="Unassembled WGS sequence"/>
</dbReference>
<keyword evidence="3" id="KW-1185">Reference proteome</keyword>
<name>A0A401ZNM8_9CHLR</name>
<organism evidence="2 3">
    <name type="scientific">Dictyobacter aurantiacus</name>
    <dbReference type="NCBI Taxonomy" id="1936993"/>
    <lineage>
        <taxon>Bacteria</taxon>
        <taxon>Bacillati</taxon>
        <taxon>Chloroflexota</taxon>
        <taxon>Ktedonobacteria</taxon>
        <taxon>Ktedonobacterales</taxon>
        <taxon>Dictyobacteraceae</taxon>
        <taxon>Dictyobacter</taxon>
    </lineage>
</organism>
<protein>
    <recommendedName>
        <fullName evidence="1">Xylose isomerase-like TIM barrel domain-containing protein</fullName>
    </recommendedName>
</protein>
<comment type="caution">
    <text evidence="2">The sequence shown here is derived from an EMBL/GenBank/DDBJ whole genome shotgun (WGS) entry which is preliminary data.</text>
</comment>
<reference evidence="3" key="1">
    <citation type="submission" date="2018-12" db="EMBL/GenBank/DDBJ databases">
        <title>Tengunoibacter tsumagoiensis gen. nov., sp. nov., Dictyobacter kobayashii sp. nov., D. alpinus sp. nov., and D. joshuensis sp. nov. and description of Dictyobacteraceae fam. nov. within the order Ktedonobacterales isolated from Tengu-no-mugimeshi.</title>
        <authorList>
            <person name="Wang C.M."/>
            <person name="Zheng Y."/>
            <person name="Sakai Y."/>
            <person name="Toyoda A."/>
            <person name="Minakuchi Y."/>
            <person name="Abe K."/>
            <person name="Yokota A."/>
            <person name="Yabe S."/>
        </authorList>
    </citation>
    <scope>NUCLEOTIDE SEQUENCE [LARGE SCALE GENOMIC DNA]</scope>
    <source>
        <strain evidence="3">S-27</strain>
    </source>
</reference>
<dbReference type="OrthoDB" id="2555274at2"/>
<dbReference type="InterPro" id="IPR013022">
    <property type="entry name" value="Xyl_isomerase-like_TIM-brl"/>
</dbReference>
<dbReference type="SUPFAM" id="SSF51658">
    <property type="entry name" value="Xylose isomerase-like"/>
    <property type="match status" value="1"/>
</dbReference>
<evidence type="ECO:0000313" key="2">
    <source>
        <dbReference type="EMBL" id="GCE08410.1"/>
    </source>
</evidence>
<gene>
    <name evidence="2" type="ORF">KDAU_57390</name>
</gene>
<dbReference type="EMBL" id="BIFQ01000002">
    <property type="protein sequence ID" value="GCE08410.1"/>
    <property type="molecule type" value="Genomic_DNA"/>
</dbReference>
<accession>A0A401ZNM8</accession>
<dbReference type="InterPro" id="IPR036237">
    <property type="entry name" value="Xyl_isomerase-like_sf"/>
</dbReference>
<proteinExistence type="predicted"/>
<dbReference type="RefSeq" id="WP_126600954.1">
    <property type="nucleotide sequence ID" value="NZ_BIFQ01000002.1"/>
</dbReference>
<evidence type="ECO:0000259" key="1">
    <source>
        <dbReference type="Pfam" id="PF01261"/>
    </source>
</evidence>
<feature type="domain" description="Xylose isomerase-like TIM barrel" evidence="1">
    <location>
        <begin position="22"/>
        <end position="182"/>
    </location>
</feature>
<dbReference type="Pfam" id="PF01261">
    <property type="entry name" value="AP_endonuc_2"/>
    <property type="match status" value="1"/>
</dbReference>
<sequence>MQLQLVRHLWGMDGTYAELFPRIKAQGYAAIETGLPEPEQASHFQSLLQEHDLGYIPQIFTSGDSLKEHLTTFRQQVEQAARLQPEKINCHSGKDLWSLDQSLHFYREALKIEADAGIAVAHETHRGRVFFYPGITVQILERLEGLKLCCDLSHWVCVCERLIDDQLDVVRLCASRCIHLHARVGYEEGPQVPDPRAPEYLPYVEAHERWWSIIWNEQERQGMQISTLTPEYGPPGYLHTLPYTQEPVADLEAICNWQAQREADLFARRQH</sequence>
<dbReference type="AlphaFoldDB" id="A0A401ZNM8"/>
<dbReference type="Gene3D" id="3.20.20.150">
    <property type="entry name" value="Divalent-metal-dependent TIM barrel enzymes"/>
    <property type="match status" value="1"/>
</dbReference>